<protein>
    <submittedName>
        <fullName evidence="1">Uncharacterized protein</fullName>
    </submittedName>
</protein>
<organism evidence="1 2">
    <name type="scientific">Pseudomonas phage KTN4</name>
    <dbReference type="NCBI Taxonomy" id="1862701"/>
    <lineage>
        <taxon>Viruses</taxon>
        <taxon>Duplodnaviria</taxon>
        <taxon>Heunggongvirae</taxon>
        <taxon>Uroviricota</taxon>
        <taxon>Caudoviricetes</taxon>
        <taxon>Chimalliviridae</taxon>
        <taxon>Phikzvirus</taxon>
        <taxon>Phikzvirus phiKZ</taxon>
    </lineage>
</organism>
<dbReference type="EMBL" id="KU521356">
    <property type="protein sequence ID" value="ANM45045.1"/>
    <property type="molecule type" value="Genomic_DNA"/>
</dbReference>
<proteinExistence type="predicted"/>
<gene>
    <name evidence="1" type="ORF">KTN4_287</name>
</gene>
<evidence type="ECO:0000313" key="1">
    <source>
        <dbReference type="EMBL" id="ANM45045.1"/>
    </source>
</evidence>
<evidence type="ECO:0000313" key="2">
    <source>
        <dbReference type="Proteomes" id="UP000224336"/>
    </source>
</evidence>
<accession>A0A192Y6W3</accession>
<dbReference type="Proteomes" id="UP000224336">
    <property type="component" value="Segment"/>
</dbReference>
<reference evidence="1 2" key="1">
    <citation type="journal article" date="2016" name="Sci. Rep.">
        <title>A proposed integrated approach for the preclinical evaluation of phage therapy in Pseudomonas infections.</title>
        <authorList>
            <person name="Danis-Wlodarczyk K."/>
            <person name="Vandenheuvel D."/>
            <person name="Jang H.B."/>
            <person name="Briers Y."/>
            <person name="Olszak T."/>
            <person name="Arabski M."/>
            <person name="Wasik S."/>
            <person name="Drabik M."/>
            <person name="Higgins G."/>
            <person name="Tyrrell J."/>
            <person name="Harvey B.J."/>
            <person name="Noben J.P."/>
            <person name="Lavigne R."/>
            <person name="Drulis-Kawa Z."/>
        </authorList>
    </citation>
    <scope>NUCLEOTIDE SEQUENCE [LARGE SCALE GENOMIC DNA]</scope>
</reference>
<name>A0A192Y6W3_9CAUD</name>
<sequence length="93" mass="10633">MKKLYLDDLPALGYHQSMADFEAAVRKYTTAFLIDNLLMDTAGKAINPISPYFLDKVNERLAELGDPLYRVTCIISRWPNKTKCVGCQMRRFG</sequence>